<dbReference type="GeneID" id="108560491"/>
<dbReference type="InterPro" id="IPR029063">
    <property type="entry name" value="SAM-dependent_MTases_sf"/>
</dbReference>
<protein>
    <submittedName>
        <fullName evidence="3">Glutathione S-transferase C-terminal domain-containing protein homolog</fullName>
    </submittedName>
</protein>
<dbReference type="Pfam" id="PF13679">
    <property type="entry name" value="Methyltransf_32"/>
    <property type="match status" value="1"/>
</dbReference>
<gene>
    <name evidence="3" type="primary">LOC108560491</name>
</gene>
<accession>A0ABM1MG46</accession>
<dbReference type="Proteomes" id="UP000695000">
    <property type="component" value="Unplaced"/>
</dbReference>
<dbReference type="SUPFAM" id="SSF53335">
    <property type="entry name" value="S-adenosyl-L-methionine-dependent methyltransferases"/>
    <property type="match status" value="1"/>
</dbReference>
<dbReference type="PANTHER" id="PTHR13369:SF0">
    <property type="entry name" value="GLUTATHIONE S-TRANSFERASE C-TERMINAL DOMAIN-CONTAINING PROTEIN"/>
    <property type="match status" value="1"/>
</dbReference>
<name>A0ABM1MG46_NICVS</name>
<reference evidence="3" key="1">
    <citation type="submission" date="2025-08" db="UniProtKB">
        <authorList>
            <consortium name="RefSeq"/>
        </authorList>
    </citation>
    <scope>IDENTIFICATION</scope>
    <source>
        <tissue evidence="3">Whole Larva</tissue>
    </source>
</reference>
<feature type="domain" description="Methyltransferase" evidence="1">
    <location>
        <begin position="350"/>
        <end position="472"/>
    </location>
</feature>
<organism evidence="2 3">
    <name type="scientific">Nicrophorus vespilloides</name>
    <name type="common">Boreal carrion beetle</name>
    <dbReference type="NCBI Taxonomy" id="110193"/>
    <lineage>
        <taxon>Eukaryota</taxon>
        <taxon>Metazoa</taxon>
        <taxon>Ecdysozoa</taxon>
        <taxon>Arthropoda</taxon>
        <taxon>Hexapoda</taxon>
        <taxon>Insecta</taxon>
        <taxon>Pterygota</taxon>
        <taxon>Neoptera</taxon>
        <taxon>Endopterygota</taxon>
        <taxon>Coleoptera</taxon>
        <taxon>Polyphaga</taxon>
        <taxon>Staphyliniformia</taxon>
        <taxon>Silphidae</taxon>
        <taxon>Nicrophorinae</taxon>
        <taxon>Nicrophorus</taxon>
    </lineage>
</organism>
<sequence length="559" mass="63401">MDTVYLKVTEILGDRVHVNLETLLVLNVFKICGTGNVKLRLVVVPADSQPQFRVHLNDYEQIKLEEIPKIAKYCSWPVIVIGRTVVAGLCSVCRQIIKSSRNEEVQNLLGFREACLMACSESSIWTKLCEVDMIATVKKLFSADCEEYPSITLPVDLTRFEYHMEKPVRIHNVYKLAREKNNDKDIKCSVPVENLNLAHCFSEGPFITLSDVILFPCIKILGSYFKEQILINHLPLTYAWMENMGRLGYDFIDFESLGLPDLIFKGREIKQEDVPRHSLYSSDPKRYNPLSRIYTKQSDIENSLNIIDKSSIDVTNDITPFGHEIPFDWSQIPVELNPEGGALPEKRAKRKCEQLENLVKSVFKISEGKSYKIVDFCSGSGHLGLLLAFLLPQCEVILVENKERSLLRAKERVVTLNLTNVVLLQCNLDYFSAKFDVGVSLHACGVATDLVIQNCIENRAHFVSCPCCYGGVHDCYHLKYPRSKNFIDEIEYGDYLNLVHAADQTHKDNAKTKQGYLCMDVVDTDRKLYAESCGYEVFLGKLSPPTCTPKNNLIVGICK</sequence>
<keyword evidence="2" id="KW-1185">Reference proteome</keyword>
<proteinExistence type="predicted"/>
<evidence type="ECO:0000313" key="3">
    <source>
        <dbReference type="RefSeq" id="XP_017773546.1"/>
    </source>
</evidence>
<dbReference type="InterPro" id="IPR025714">
    <property type="entry name" value="Methyltranfer_dom"/>
</dbReference>
<dbReference type="PANTHER" id="PTHR13369">
    <property type="match status" value="1"/>
</dbReference>
<dbReference type="RefSeq" id="XP_017773546.1">
    <property type="nucleotide sequence ID" value="XM_017918057.1"/>
</dbReference>
<evidence type="ECO:0000259" key="1">
    <source>
        <dbReference type="Pfam" id="PF13679"/>
    </source>
</evidence>
<dbReference type="Gene3D" id="3.40.50.150">
    <property type="entry name" value="Vaccinia Virus protein VP39"/>
    <property type="match status" value="1"/>
</dbReference>
<evidence type="ECO:0000313" key="2">
    <source>
        <dbReference type="Proteomes" id="UP000695000"/>
    </source>
</evidence>